<gene>
    <name evidence="2" type="ordered locus">Cyan7822_1929</name>
</gene>
<feature type="region of interest" description="Disordered" evidence="1">
    <location>
        <begin position="406"/>
        <end position="433"/>
    </location>
</feature>
<reference evidence="3" key="1">
    <citation type="journal article" date="2011" name="MBio">
        <title>Novel metabolic attributes of the genus Cyanothece, comprising a group of unicellular nitrogen-fixing Cyanobacteria.</title>
        <authorList>
            <person name="Bandyopadhyay A."/>
            <person name="Elvitigala T."/>
            <person name="Welsh E."/>
            <person name="Stockel J."/>
            <person name="Liberton M."/>
            <person name="Min H."/>
            <person name="Sherman L.A."/>
            <person name="Pakrasi H.B."/>
        </authorList>
    </citation>
    <scope>NUCLEOTIDE SEQUENCE [LARGE SCALE GENOMIC DNA]</scope>
    <source>
        <strain evidence="3">PCC 7822</strain>
    </source>
</reference>
<feature type="region of interest" description="Disordered" evidence="1">
    <location>
        <begin position="1055"/>
        <end position="1112"/>
    </location>
</feature>
<feature type="compositionally biased region" description="Polar residues" evidence="1">
    <location>
        <begin position="1083"/>
        <end position="1109"/>
    </location>
</feature>
<feature type="compositionally biased region" description="Polar residues" evidence="1">
    <location>
        <begin position="657"/>
        <end position="667"/>
    </location>
</feature>
<proteinExistence type="predicted"/>
<dbReference type="Proteomes" id="UP000008206">
    <property type="component" value="Chromosome"/>
</dbReference>
<feature type="region of interest" description="Disordered" evidence="1">
    <location>
        <begin position="284"/>
        <end position="375"/>
    </location>
</feature>
<dbReference type="RefSeq" id="WP_013322019.1">
    <property type="nucleotide sequence ID" value="NC_014501.1"/>
</dbReference>
<name>E0UAR1_GLOV7</name>
<dbReference type="AlphaFoldDB" id="E0UAR1"/>
<feature type="compositionally biased region" description="Polar residues" evidence="1">
    <location>
        <begin position="629"/>
        <end position="645"/>
    </location>
</feature>
<feature type="compositionally biased region" description="Polar residues" evidence="1">
    <location>
        <begin position="353"/>
        <end position="362"/>
    </location>
</feature>
<dbReference type="EMBL" id="CP002198">
    <property type="protein sequence ID" value="ADN13913.1"/>
    <property type="molecule type" value="Genomic_DNA"/>
</dbReference>
<feature type="region of interest" description="Disordered" evidence="1">
    <location>
        <begin position="623"/>
        <end position="680"/>
    </location>
</feature>
<feature type="region of interest" description="Disordered" evidence="1">
    <location>
        <begin position="719"/>
        <end position="741"/>
    </location>
</feature>
<protein>
    <submittedName>
        <fullName evidence="2">Uncharacterized protein</fullName>
    </submittedName>
</protein>
<dbReference type="eggNOG" id="ENOG5033I4E">
    <property type="taxonomic scope" value="Bacteria"/>
</dbReference>
<feature type="compositionally biased region" description="Polar residues" evidence="1">
    <location>
        <begin position="719"/>
        <end position="728"/>
    </location>
</feature>
<feature type="region of interest" description="Disordered" evidence="1">
    <location>
        <begin position="190"/>
        <end position="211"/>
    </location>
</feature>
<dbReference type="HOGENOM" id="CLU_265546_0_0_3"/>
<feature type="region of interest" description="Disordered" evidence="1">
    <location>
        <begin position="589"/>
        <end position="610"/>
    </location>
</feature>
<dbReference type="OrthoDB" id="474832at2"/>
<feature type="region of interest" description="Disordered" evidence="1">
    <location>
        <begin position="467"/>
        <end position="494"/>
    </location>
</feature>
<feature type="compositionally biased region" description="Basic and acidic residues" evidence="1">
    <location>
        <begin position="1196"/>
        <end position="1220"/>
    </location>
</feature>
<sequence length="1253" mass="137006">MTNKTNSNQEPIEQKLTEPPLGIVALYPKFLSPLGANSLGTVEPLVFFPDGLPDYQRWDNPYKNSPFYESNRVVSLANEGTSLQAKRQEEKEDFLGEAWGNFLPNSSSIQDQYNATELAEEEQASFSQVDSSEIQLQESFVSDTIQSQSLPLQEQLNQSNLEKTELGEVEPLTVQLKSDLPYLAQTSDFNFEDNQSQKEQKASENPITEDRVFTSETDLDSQISDAIPTPLQPSDVSLISTESFTQNTPSIQTKLERGINEEPSLSPTAAETPQETLLQTRLEPAGEKAAALSTNLPTSLEDLPETEAMEAATEVREMGISEAPPLSPTAAETSQEIPLQTRLEPAGEKAAASSVNVFTSPQELAETEAMEAATEVREMGISEAPPLSPTAAETPQETLLQTRLEPAGEKAAALSTNFPTSLEDLPETEAMEAATEVREIEISEETPLSPTAAETTEHTLLQTRLEPAREKAAALSTNFPTSLEDLPETEAMEAATEVREIEISEETPLSPTAAETTEHTLLQTRLEPAREKAAALSTNLPTSLEDLPETEAMEAATEVREIEISEETPLSPTAAETTEHTLLQTRLEPAREKAAALSTNLPTSLEDLPETEAMEAATEVREIEISEETPLSPTAAETTEHTLLQTRLEPARESAAALSTNFPTSPQELAETEAMEAATEVREIEISEETPLSPTAAETTEHTLLQTRLEPARENAATLSTNFPTSPQELAETEAMEAATEVREIEISEETPLSPTAAETTEHTLLQTRLEPARENAAALSTNFPTSPQELAETEAMEAATEVREIGISEEPSLSPTAVETPQEILLQTRLEPARENAAALSTNFPTSLEDLPETEAMEAATEVREIGISEEPSLSPTAVETPQEILLQTRLEPARENAAALSTNFPTSLEDLPETEAMEAATEVREIGISEEPSLSPTAAEIPLDTTVQTTPTLQQLATPSKVEQSESSREDINNIAELPQNDVQIDISAKQKLSKIDSQKMTINTPQILVEESKNIENKPIINKLPSSENSLDSIVDEAINSPVTLAPIVSSSREQVSSFSASSNETDETETKKIFPVQENPKNIYSPTSEPEETTQVVSENPSQFISRKAQDIPESWSNIEELLGQTSPDLGSITVSPIEAHQNFSYEPASINYRPSETPNFSSQSDADSSIQANPENPLIERTIEPNTPSAEKTELVTPIEEKQESSKTGEDEKDNLELLAREIYHLLRQRLEVERERLGKYYSGRLPW</sequence>
<evidence type="ECO:0000256" key="1">
    <source>
        <dbReference type="SAM" id="MobiDB-lite"/>
    </source>
</evidence>
<evidence type="ECO:0000313" key="2">
    <source>
        <dbReference type="EMBL" id="ADN13913.1"/>
    </source>
</evidence>
<dbReference type="STRING" id="497965.Cyan7822_1929"/>
<feature type="compositionally biased region" description="Low complexity" evidence="1">
    <location>
        <begin position="1166"/>
        <end position="1177"/>
    </location>
</feature>
<dbReference type="KEGG" id="cyj:Cyan7822_1929"/>
<organism evidence="2 3">
    <name type="scientific">Gloeothece verrucosa (strain PCC 7822)</name>
    <name type="common">Cyanothece sp. (strain PCC 7822)</name>
    <dbReference type="NCBI Taxonomy" id="497965"/>
    <lineage>
        <taxon>Bacteria</taxon>
        <taxon>Bacillati</taxon>
        <taxon>Cyanobacteriota</taxon>
        <taxon>Cyanophyceae</taxon>
        <taxon>Oscillatoriophycideae</taxon>
        <taxon>Chroococcales</taxon>
        <taxon>Aphanothecaceae</taxon>
        <taxon>Gloeothece</taxon>
        <taxon>Gloeothece verrucosa</taxon>
    </lineage>
</organism>
<feature type="region of interest" description="Disordered" evidence="1">
    <location>
        <begin position="781"/>
        <end position="802"/>
    </location>
</feature>
<feature type="compositionally biased region" description="Low complexity" evidence="1">
    <location>
        <begin position="1055"/>
        <end position="1066"/>
    </location>
</feature>
<keyword evidence="3" id="KW-1185">Reference proteome</keyword>
<feature type="region of interest" description="Disordered" evidence="1">
    <location>
        <begin position="528"/>
        <end position="549"/>
    </location>
</feature>
<accession>E0UAR1</accession>
<feature type="compositionally biased region" description="Basic and acidic residues" evidence="1">
    <location>
        <begin position="195"/>
        <end position="211"/>
    </location>
</feature>
<feature type="region of interest" description="Disordered" evidence="1">
    <location>
        <begin position="1154"/>
        <end position="1220"/>
    </location>
</feature>
<evidence type="ECO:0000313" key="3">
    <source>
        <dbReference type="Proteomes" id="UP000008206"/>
    </source>
</evidence>